<protein>
    <recommendedName>
        <fullName evidence="3">Integrase zinc-binding domain-containing protein</fullName>
    </recommendedName>
</protein>
<gene>
    <name evidence="1" type="ORF">PMAYCL1PPCAC_03655</name>
</gene>
<organism evidence="1 2">
    <name type="scientific">Pristionchus mayeri</name>
    <dbReference type="NCBI Taxonomy" id="1317129"/>
    <lineage>
        <taxon>Eukaryota</taxon>
        <taxon>Metazoa</taxon>
        <taxon>Ecdysozoa</taxon>
        <taxon>Nematoda</taxon>
        <taxon>Chromadorea</taxon>
        <taxon>Rhabditida</taxon>
        <taxon>Rhabditina</taxon>
        <taxon>Diplogasteromorpha</taxon>
        <taxon>Diplogasteroidea</taxon>
        <taxon>Neodiplogasteridae</taxon>
        <taxon>Pristionchus</taxon>
    </lineage>
</organism>
<accession>A0AAN4Z942</accession>
<proteinExistence type="predicted"/>
<comment type="caution">
    <text evidence="1">The sequence shown here is derived from an EMBL/GenBank/DDBJ whole genome shotgun (WGS) entry which is preliminary data.</text>
</comment>
<name>A0AAN4Z942_9BILA</name>
<evidence type="ECO:0008006" key="3">
    <source>
        <dbReference type="Google" id="ProtNLM"/>
    </source>
</evidence>
<sequence length="158" mass="17993">MVRRGEVRLAIRYVHEKIGHAGQRQTYLSYYSRALAVTWCAPVVSYVNECDFCARKRQIRKNGFQLGQIASPPSLESASSRAEELEMLELADRLALNGDDDLGGVLQEYYRPAESMQYAFFDDDVDESFYHLLEDDDETDVANTLSSMNGAYMMSLPR</sequence>
<dbReference type="AlphaFoldDB" id="A0AAN4Z942"/>
<evidence type="ECO:0000313" key="2">
    <source>
        <dbReference type="Proteomes" id="UP001328107"/>
    </source>
</evidence>
<dbReference type="Proteomes" id="UP001328107">
    <property type="component" value="Unassembled WGS sequence"/>
</dbReference>
<keyword evidence="2" id="KW-1185">Reference proteome</keyword>
<dbReference type="EMBL" id="BTRK01000001">
    <property type="protein sequence ID" value="GMR33460.1"/>
    <property type="molecule type" value="Genomic_DNA"/>
</dbReference>
<reference evidence="2" key="1">
    <citation type="submission" date="2022-10" db="EMBL/GenBank/DDBJ databases">
        <title>Genome assembly of Pristionchus species.</title>
        <authorList>
            <person name="Yoshida K."/>
            <person name="Sommer R.J."/>
        </authorList>
    </citation>
    <scope>NUCLEOTIDE SEQUENCE [LARGE SCALE GENOMIC DNA]</scope>
    <source>
        <strain evidence="2">RS5460</strain>
    </source>
</reference>
<evidence type="ECO:0000313" key="1">
    <source>
        <dbReference type="EMBL" id="GMR33460.1"/>
    </source>
</evidence>